<feature type="region of interest" description="Disordered" evidence="1">
    <location>
        <begin position="1"/>
        <end position="85"/>
    </location>
</feature>
<dbReference type="EMBL" id="BMSA01000007">
    <property type="protein sequence ID" value="GGT51366.1"/>
    <property type="molecule type" value="Genomic_DNA"/>
</dbReference>
<dbReference type="RefSeq" id="WP_189711802.1">
    <property type="nucleotide sequence ID" value="NZ_BMSA01000007.1"/>
</dbReference>
<reference evidence="2" key="2">
    <citation type="submission" date="2020-09" db="EMBL/GenBank/DDBJ databases">
        <authorList>
            <person name="Sun Q."/>
            <person name="Ohkuma M."/>
        </authorList>
    </citation>
    <scope>NUCLEOTIDE SEQUENCE</scope>
    <source>
        <strain evidence="2">JCM 4125</strain>
    </source>
</reference>
<feature type="compositionally biased region" description="Basic and acidic residues" evidence="1">
    <location>
        <begin position="75"/>
        <end position="85"/>
    </location>
</feature>
<dbReference type="AlphaFoldDB" id="A0A918HC04"/>
<evidence type="ECO:0000256" key="1">
    <source>
        <dbReference type="SAM" id="MobiDB-lite"/>
    </source>
</evidence>
<evidence type="ECO:0000313" key="3">
    <source>
        <dbReference type="Proteomes" id="UP000646776"/>
    </source>
</evidence>
<comment type="caution">
    <text evidence="2">The sequence shown here is derived from an EMBL/GenBank/DDBJ whole genome shotgun (WGS) entry which is preliminary data.</text>
</comment>
<gene>
    <name evidence="2" type="ORF">GCM10010226_30670</name>
</gene>
<feature type="compositionally biased region" description="Basic and acidic residues" evidence="1">
    <location>
        <begin position="1"/>
        <end position="26"/>
    </location>
</feature>
<reference evidence="2" key="1">
    <citation type="journal article" date="2014" name="Int. J. Syst. Evol. Microbiol.">
        <title>Complete genome sequence of Corynebacterium casei LMG S-19264T (=DSM 44701T), isolated from a smear-ripened cheese.</title>
        <authorList>
            <consortium name="US DOE Joint Genome Institute (JGI-PGF)"/>
            <person name="Walter F."/>
            <person name="Albersmeier A."/>
            <person name="Kalinowski J."/>
            <person name="Ruckert C."/>
        </authorList>
    </citation>
    <scope>NUCLEOTIDE SEQUENCE</scope>
    <source>
        <strain evidence="2">JCM 4125</strain>
    </source>
</reference>
<sequence length="85" mass="9167">MDGQERKAPPGRAGRERADHRRHEDVPPAGAAWRYPAGRHPRPPARALVGMERDTESTQDAARRPGPPVAVTRRTAGEAREGGAG</sequence>
<name>A0A918HC04_9ACTN</name>
<evidence type="ECO:0000313" key="2">
    <source>
        <dbReference type="EMBL" id="GGT51366.1"/>
    </source>
</evidence>
<dbReference type="Proteomes" id="UP000646776">
    <property type="component" value="Unassembled WGS sequence"/>
</dbReference>
<keyword evidence="3" id="KW-1185">Reference proteome</keyword>
<organism evidence="2 3">
    <name type="scientific">Streptomyces phaeofaciens</name>
    <dbReference type="NCBI Taxonomy" id="68254"/>
    <lineage>
        <taxon>Bacteria</taxon>
        <taxon>Bacillati</taxon>
        <taxon>Actinomycetota</taxon>
        <taxon>Actinomycetes</taxon>
        <taxon>Kitasatosporales</taxon>
        <taxon>Streptomycetaceae</taxon>
        <taxon>Streptomyces</taxon>
    </lineage>
</organism>
<accession>A0A918HC04</accession>
<proteinExistence type="predicted"/>
<protein>
    <submittedName>
        <fullName evidence="2">Uncharacterized protein</fullName>
    </submittedName>
</protein>